<evidence type="ECO:0000313" key="5">
    <source>
        <dbReference type="EnsemblMetazoa" id="GMOY011745-PA"/>
    </source>
</evidence>
<dbReference type="VEuPathDB" id="VectorBase:GMOY011745"/>
<protein>
    <recommendedName>
        <fullName evidence="2">NADH:ubiquinone reductase (H(+)-translocating)</fullName>
        <ecNumber evidence="2">7.1.1.2</ecNumber>
    </recommendedName>
</protein>
<comment type="function">
    <text evidence="1">Core subunit of the mitochondrial membrane respiratory chain NADH dehydrogenase (Complex I) that is believed to belong to the minimal assembly required for catalysis. Complex I functions in the transfer of electrons from NADH to the respiratory chain. The immediate electron acceptor for the enzyme is believed to be ubiquinone.</text>
</comment>
<dbReference type="InterPro" id="IPR001750">
    <property type="entry name" value="ND/Mrp_TM"/>
</dbReference>
<comment type="catalytic activity">
    <reaction evidence="3">
        <text>a ubiquinone + NADH + 5 H(+)(in) = a ubiquinol + NAD(+) + 4 H(+)(out)</text>
        <dbReference type="Rhea" id="RHEA:29091"/>
        <dbReference type="Rhea" id="RHEA-COMP:9565"/>
        <dbReference type="Rhea" id="RHEA-COMP:9566"/>
        <dbReference type="ChEBI" id="CHEBI:15378"/>
        <dbReference type="ChEBI" id="CHEBI:16389"/>
        <dbReference type="ChEBI" id="CHEBI:17976"/>
        <dbReference type="ChEBI" id="CHEBI:57540"/>
        <dbReference type="ChEBI" id="CHEBI:57945"/>
        <dbReference type="EC" id="7.1.1.2"/>
    </reaction>
</comment>
<dbReference type="AlphaFoldDB" id="A0A1B0GEM2"/>
<reference evidence="5" key="1">
    <citation type="submission" date="2020-05" db="UniProtKB">
        <authorList>
            <consortium name="EnsemblMetazoa"/>
        </authorList>
    </citation>
    <scope>IDENTIFICATION</scope>
    <source>
        <strain evidence="5">Yale</strain>
    </source>
</reference>
<dbReference type="GO" id="GO:0008137">
    <property type="term" value="F:NADH dehydrogenase (ubiquinone) activity"/>
    <property type="evidence" value="ECO:0007669"/>
    <property type="project" value="UniProtKB-EC"/>
</dbReference>
<organism evidence="5 6">
    <name type="scientific">Glossina morsitans morsitans</name>
    <name type="common">Savannah tsetse fly</name>
    <dbReference type="NCBI Taxonomy" id="37546"/>
    <lineage>
        <taxon>Eukaryota</taxon>
        <taxon>Metazoa</taxon>
        <taxon>Ecdysozoa</taxon>
        <taxon>Arthropoda</taxon>
        <taxon>Hexapoda</taxon>
        <taxon>Insecta</taxon>
        <taxon>Pterygota</taxon>
        <taxon>Neoptera</taxon>
        <taxon>Endopterygota</taxon>
        <taxon>Diptera</taxon>
        <taxon>Brachycera</taxon>
        <taxon>Muscomorpha</taxon>
        <taxon>Hippoboscoidea</taxon>
        <taxon>Glossinidae</taxon>
        <taxon>Glossina</taxon>
    </lineage>
</organism>
<dbReference type="EMBL" id="CCAG010012393">
    <property type="status" value="NOT_ANNOTATED_CDS"/>
    <property type="molecule type" value="Genomic_DNA"/>
</dbReference>
<proteinExistence type="predicted"/>
<evidence type="ECO:0000313" key="6">
    <source>
        <dbReference type="Proteomes" id="UP000092444"/>
    </source>
</evidence>
<accession>A0A1B0GEM2</accession>
<evidence type="ECO:0000259" key="4">
    <source>
        <dbReference type="Pfam" id="PF00361"/>
    </source>
</evidence>
<dbReference type="Pfam" id="PF00361">
    <property type="entry name" value="Proton_antipo_M"/>
    <property type="match status" value="1"/>
</dbReference>
<evidence type="ECO:0000256" key="1">
    <source>
        <dbReference type="ARBA" id="ARBA00003257"/>
    </source>
</evidence>
<feature type="domain" description="NADH:quinone oxidoreductase/Mrp antiporter transmembrane" evidence="4">
    <location>
        <begin position="15"/>
        <end position="59"/>
    </location>
</feature>
<evidence type="ECO:0000256" key="3">
    <source>
        <dbReference type="ARBA" id="ARBA00049551"/>
    </source>
</evidence>
<evidence type="ECO:0000256" key="2">
    <source>
        <dbReference type="ARBA" id="ARBA00012944"/>
    </source>
</evidence>
<dbReference type="EC" id="7.1.1.2" evidence="2"/>
<keyword evidence="6" id="KW-1185">Reference proteome</keyword>
<dbReference type="Proteomes" id="UP000092444">
    <property type="component" value="Unassembled WGS sequence"/>
</dbReference>
<name>A0A1B0GEM2_GLOMM</name>
<sequence length="59" mass="6631">MIAKSSCRSSCFRVYNFGWNYIKIRGLRLGLLISLICLRQVDLKALIAYSSIAHIGIAL</sequence>
<dbReference type="STRING" id="37546.A0A1B0GEM2"/>
<dbReference type="EnsemblMetazoa" id="GMOY011745-RA">
    <property type="protein sequence ID" value="GMOY011745-PA"/>
    <property type="gene ID" value="GMOY011745"/>
</dbReference>